<evidence type="ECO:0000256" key="1">
    <source>
        <dbReference type="SAM" id="Coils"/>
    </source>
</evidence>
<keyword evidence="3" id="KW-1185">Reference proteome</keyword>
<dbReference type="EMBL" id="JAGIOP010000002">
    <property type="protein sequence ID" value="MBP2452358.1"/>
    <property type="molecule type" value="Genomic_DNA"/>
</dbReference>
<reference evidence="2 3" key="1">
    <citation type="submission" date="2021-03" db="EMBL/GenBank/DDBJ databases">
        <title>Sequencing the genomes of 1000 actinobacteria strains.</title>
        <authorList>
            <person name="Klenk H.-P."/>
        </authorList>
    </citation>
    <scope>NUCLEOTIDE SEQUENCE [LARGE SCALE GENOMIC DNA]</scope>
    <source>
        <strain evidence="2 3">DSM 46713</strain>
    </source>
</reference>
<gene>
    <name evidence="2" type="ORF">JOF57_002271</name>
</gene>
<dbReference type="InterPro" id="IPR002514">
    <property type="entry name" value="Transposase_8"/>
</dbReference>
<dbReference type="Proteomes" id="UP000694460">
    <property type="component" value="Unassembled WGS sequence"/>
</dbReference>
<keyword evidence="1" id="KW-0175">Coiled coil</keyword>
<dbReference type="SUPFAM" id="SSF46689">
    <property type="entry name" value="Homeodomain-like"/>
    <property type="match status" value="1"/>
</dbReference>
<dbReference type="Pfam" id="PF01527">
    <property type="entry name" value="HTH_Tnp_1"/>
    <property type="match status" value="1"/>
</dbReference>
<evidence type="ECO:0008006" key="4">
    <source>
        <dbReference type="Google" id="ProtNLM"/>
    </source>
</evidence>
<dbReference type="PANTHER" id="PTHR47515">
    <property type="entry name" value="LOW CALCIUM RESPONSE LOCUS PROTEIN T"/>
    <property type="match status" value="1"/>
</dbReference>
<name>A0ABS4ZSB4_9MYCO</name>
<dbReference type="InterPro" id="IPR012337">
    <property type="entry name" value="RNaseH-like_sf"/>
</dbReference>
<accession>A0ABS4ZSB4</accession>
<protein>
    <recommendedName>
        <fullName evidence="4">Transposase</fullName>
    </recommendedName>
</protein>
<evidence type="ECO:0000313" key="2">
    <source>
        <dbReference type="EMBL" id="MBP2452358.1"/>
    </source>
</evidence>
<comment type="caution">
    <text evidence="2">The sequence shown here is derived from an EMBL/GenBank/DDBJ whole genome shotgun (WGS) entry which is preliminary data.</text>
</comment>
<evidence type="ECO:0000313" key="3">
    <source>
        <dbReference type="Proteomes" id="UP000694460"/>
    </source>
</evidence>
<proteinExistence type="predicted"/>
<dbReference type="PANTHER" id="PTHR47515:SF1">
    <property type="entry name" value="BLR2054 PROTEIN"/>
    <property type="match status" value="1"/>
</dbReference>
<sequence length="204" mass="23364">MCRHLQVTESTWHRWVAQYGGMKANDAKRLKELEAENARLKKLVANQAVEPVRWSAFTAPRCVCNQHRSPITDEEAELRSWLRTFFHRPAPLGLATSGDCSTKAGWVVNNKRIRRLWREEGLRVPQRRKKKRLTGIGTAVGAKCPIWPNVIWAMDFQFDTTADGRTIKMLNIIDEFTRESLAIHVDRAIKGRRSGCSRNGVNLT</sequence>
<dbReference type="InterPro" id="IPR009057">
    <property type="entry name" value="Homeodomain-like_sf"/>
</dbReference>
<dbReference type="SUPFAM" id="SSF53098">
    <property type="entry name" value="Ribonuclease H-like"/>
    <property type="match status" value="1"/>
</dbReference>
<feature type="coiled-coil region" evidence="1">
    <location>
        <begin position="23"/>
        <end position="50"/>
    </location>
</feature>
<organism evidence="2 3">
    <name type="scientific">Mycolicibacterium lutetiense</name>
    <dbReference type="NCBI Taxonomy" id="1641992"/>
    <lineage>
        <taxon>Bacteria</taxon>
        <taxon>Bacillati</taxon>
        <taxon>Actinomycetota</taxon>
        <taxon>Actinomycetes</taxon>
        <taxon>Mycobacteriales</taxon>
        <taxon>Mycobacteriaceae</taxon>
        <taxon>Mycolicibacterium</taxon>
    </lineage>
</organism>